<keyword evidence="2" id="KW-1185">Reference proteome</keyword>
<dbReference type="RefSeq" id="WP_087820956.1">
    <property type="nucleotide sequence ID" value="NZ_FYAH01000003.1"/>
</dbReference>
<evidence type="ECO:0000313" key="2">
    <source>
        <dbReference type="Proteomes" id="UP000196485"/>
    </source>
</evidence>
<dbReference type="EMBL" id="FYAH01000003">
    <property type="protein sequence ID" value="SMY16989.1"/>
    <property type="molecule type" value="Genomic_DNA"/>
</dbReference>
<accession>A0A1Y6KXV7</accession>
<sequence>MKFIKKALSMLTNKKQKKYTFYEYSWDDVLNMPPETVITVRWNSESYDAAPELKTAGEMQAMAKEYIDNQKHDYRIIATCYHKKSFPLVSLYYKDTKSLLSK</sequence>
<reference evidence="2" key="1">
    <citation type="submission" date="2017-06" db="EMBL/GenBank/DDBJ databases">
        <authorList>
            <person name="Rodrigo-Torres L."/>
            <person name="Arahal R. D."/>
            <person name="Lucena T."/>
        </authorList>
    </citation>
    <scope>NUCLEOTIDE SEQUENCE [LARGE SCALE GENOMIC DNA]</scope>
    <source>
        <strain evidence="2">type strain: CECT 9192</strain>
    </source>
</reference>
<protein>
    <submittedName>
        <fullName evidence="1">Uncharacterized protein</fullName>
    </submittedName>
</protein>
<gene>
    <name evidence="1" type="ORF">PAQU9191_02230</name>
</gene>
<name>A0A1Y6KXV7_9GAMM</name>
<evidence type="ECO:0000313" key="1">
    <source>
        <dbReference type="EMBL" id="SMY16989.1"/>
    </source>
</evidence>
<dbReference type="Proteomes" id="UP000196485">
    <property type="component" value="Unassembled WGS sequence"/>
</dbReference>
<dbReference type="AlphaFoldDB" id="A0A1Y6KXV7"/>
<proteinExistence type="predicted"/>
<organism evidence="1 2">
    <name type="scientific">Photobacterium aquimaris</name>
    <dbReference type="NCBI Taxonomy" id="512643"/>
    <lineage>
        <taxon>Bacteria</taxon>
        <taxon>Pseudomonadati</taxon>
        <taxon>Pseudomonadota</taxon>
        <taxon>Gammaproteobacteria</taxon>
        <taxon>Vibrionales</taxon>
        <taxon>Vibrionaceae</taxon>
        <taxon>Photobacterium</taxon>
    </lineage>
</organism>